<feature type="transmembrane region" description="Helical" evidence="7">
    <location>
        <begin position="265"/>
        <end position="284"/>
    </location>
</feature>
<evidence type="ECO:0000256" key="3">
    <source>
        <dbReference type="ARBA" id="ARBA00022692"/>
    </source>
</evidence>
<dbReference type="PANTHER" id="PTHR43341">
    <property type="entry name" value="AMINO ACID PERMEASE"/>
    <property type="match status" value="1"/>
</dbReference>
<dbReference type="InterPro" id="IPR050524">
    <property type="entry name" value="APC_YAT"/>
</dbReference>
<evidence type="ECO:0000256" key="5">
    <source>
        <dbReference type="ARBA" id="ARBA00022989"/>
    </source>
</evidence>
<keyword evidence="10" id="KW-1185">Reference proteome</keyword>
<sequence length="503" mass="53886">MSKLPSEYKAQADAIAVSLFTDQDVGTVSNASFGSADKDELQRNLKPRHLQMIAIGGVIGTGLFLGTGSDLAHGGPAGLLIGYCIMASLLYSVMVALGEMISHLPIPGGQFALVSRFVSPAVGFSMGWLYWYNYIVVLPAELLDLHYWHMQQQPLDCHLPHCGVGEIEYWFCSIKALTIIGLIITGIVVTFGGGPDGTPIGFRYWNESGGFVQYQDIPGAKGRFLDFFSVLINAAFAFIGTEITAITAVECANPKRAVPNAIKSVWIRLVLFYLSSAFIIGLIVSPHDPDLNLGTGAAKSPFVLAMKNAGISVLPSIINAALLTSAWSAGCADLFVSSRALYGLASRGQAPAIFRKVRKDGLPWVCVACGSAFALVPFMAGAKGKAGTVFGYFSNMTAICDGLSVSIIVTIFGGFTTFSMSLHSSSVKDKSLRLDTSASLQRIVVCNDISAHSVLLGTCYRVQIRDRSKFVKYEEMEFSTGSSADIPNEAAPPGFWGKVEEYI</sequence>
<gene>
    <name evidence="9" type="ORF">KCU98_g1304</name>
</gene>
<keyword evidence="3 7" id="KW-0812">Transmembrane</keyword>
<organism evidence="9 10">
    <name type="scientific">Aureobasidium melanogenum</name>
    <name type="common">Aureobasidium pullulans var. melanogenum</name>
    <dbReference type="NCBI Taxonomy" id="46634"/>
    <lineage>
        <taxon>Eukaryota</taxon>
        <taxon>Fungi</taxon>
        <taxon>Dikarya</taxon>
        <taxon>Ascomycota</taxon>
        <taxon>Pezizomycotina</taxon>
        <taxon>Dothideomycetes</taxon>
        <taxon>Dothideomycetidae</taxon>
        <taxon>Dothideales</taxon>
        <taxon>Saccotheciaceae</taxon>
        <taxon>Aureobasidium</taxon>
    </lineage>
</organism>
<feature type="transmembrane region" description="Helical" evidence="7">
    <location>
        <begin position="80"/>
        <end position="101"/>
    </location>
</feature>
<evidence type="ECO:0000256" key="6">
    <source>
        <dbReference type="ARBA" id="ARBA00023136"/>
    </source>
</evidence>
<feature type="domain" description="Amino acid permease/ SLC12A" evidence="8">
    <location>
        <begin position="49"/>
        <end position="143"/>
    </location>
</feature>
<dbReference type="Pfam" id="PF00324">
    <property type="entry name" value="AA_permease"/>
    <property type="match status" value="2"/>
</dbReference>
<reference evidence="9" key="2">
    <citation type="submission" date="2021-08" db="EMBL/GenBank/DDBJ databases">
        <authorList>
            <person name="Gostincar C."/>
            <person name="Sun X."/>
            <person name="Song Z."/>
            <person name="Gunde-Cimerman N."/>
        </authorList>
    </citation>
    <scope>NUCLEOTIDE SEQUENCE</scope>
    <source>
        <strain evidence="9">EXF-9298</strain>
    </source>
</reference>
<keyword evidence="2" id="KW-0813">Transport</keyword>
<feature type="transmembrane region" description="Helical" evidence="7">
    <location>
        <begin position="113"/>
        <end position="132"/>
    </location>
</feature>
<dbReference type="Gene3D" id="1.20.1740.10">
    <property type="entry name" value="Amino acid/polyamine transporter I"/>
    <property type="match status" value="1"/>
</dbReference>
<proteinExistence type="predicted"/>
<feature type="transmembrane region" description="Helical" evidence="7">
    <location>
        <begin position="402"/>
        <end position="423"/>
    </location>
</feature>
<dbReference type="GO" id="GO:0016020">
    <property type="term" value="C:membrane"/>
    <property type="evidence" value="ECO:0007669"/>
    <property type="project" value="UniProtKB-SubCell"/>
</dbReference>
<feature type="transmembrane region" description="Helical" evidence="7">
    <location>
        <begin position="174"/>
        <end position="194"/>
    </location>
</feature>
<dbReference type="EMBL" id="JAHFXS010000041">
    <property type="protein sequence ID" value="KAG9990224.1"/>
    <property type="molecule type" value="Genomic_DNA"/>
</dbReference>
<protein>
    <submittedName>
        <fullName evidence="9">Dicarboxylic amino acid permease</fullName>
    </submittedName>
</protein>
<dbReference type="GO" id="GO:0015171">
    <property type="term" value="F:amino acid transmembrane transporter activity"/>
    <property type="evidence" value="ECO:0007669"/>
    <property type="project" value="TreeGrafter"/>
</dbReference>
<keyword evidence="4" id="KW-0029">Amino-acid transport</keyword>
<feature type="transmembrane region" description="Helical" evidence="7">
    <location>
        <begin position="50"/>
        <end position="68"/>
    </location>
</feature>
<evidence type="ECO:0000256" key="4">
    <source>
        <dbReference type="ARBA" id="ARBA00022970"/>
    </source>
</evidence>
<keyword evidence="5 7" id="KW-1133">Transmembrane helix</keyword>
<reference evidence="9" key="1">
    <citation type="journal article" date="2021" name="J Fungi (Basel)">
        <title>Virulence traits and population genomics of the black yeast Aureobasidium melanogenum.</title>
        <authorList>
            <person name="Cernosa A."/>
            <person name="Sun X."/>
            <person name="Gostincar C."/>
            <person name="Fang C."/>
            <person name="Gunde-Cimerman N."/>
            <person name="Song Z."/>
        </authorList>
    </citation>
    <scope>NUCLEOTIDE SEQUENCE</scope>
    <source>
        <strain evidence="9">EXF-9298</strain>
    </source>
</reference>
<comment type="subcellular location">
    <subcellularLocation>
        <location evidence="1">Membrane</location>
        <topology evidence="1">Multi-pass membrane protein</topology>
    </subcellularLocation>
</comment>
<evidence type="ECO:0000256" key="1">
    <source>
        <dbReference type="ARBA" id="ARBA00004141"/>
    </source>
</evidence>
<name>A0A9P8G3Q1_AURME</name>
<dbReference type="InterPro" id="IPR004841">
    <property type="entry name" value="AA-permease/SLC12A_dom"/>
</dbReference>
<keyword evidence="6 7" id="KW-0472">Membrane</keyword>
<feature type="transmembrane region" description="Helical" evidence="7">
    <location>
        <begin position="362"/>
        <end position="382"/>
    </location>
</feature>
<feature type="domain" description="Amino acid permease/ SLC12A" evidence="8">
    <location>
        <begin position="164"/>
        <end position="400"/>
    </location>
</feature>
<dbReference type="PROSITE" id="PS00218">
    <property type="entry name" value="AMINO_ACID_PERMEASE_1"/>
    <property type="match status" value="1"/>
</dbReference>
<evidence type="ECO:0000259" key="8">
    <source>
        <dbReference type="Pfam" id="PF00324"/>
    </source>
</evidence>
<comment type="caution">
    <text evidence="9">The sequence shown here is derived from an EMBL/GenBank/DDBJ whole genome shotgun (WGS) entry which is preliminary data.</text>
</comment>
<evidence type="ECO:0000256" key="2">
    <source>
        <dbReference type="ARBA" id="ARBA00022448"/>
    </source>
</evidence>
<dbReference type="AlphaFoldDB" id="A0A9P8G3Q1"/>
<feature type="non-terminal residue" evidence="9">
    <location>
        <position position="503"/>
    </location>
</feature>
<evidence type="ECO:0000313" key="10">
    <source>
        <dbReference type="Proteomes" id="UP000729357"/>
    </source>
</evidence>
<accession>A0A9P8G3Q1</accession>
<dbReference type="InterPro" id="IPR004840">
    <property type="entry name" value="Amino_acid_permease_CS"/>
</dbReference>
<evidence type="ECO:0000256" key="7">
    <source>
        <dbReference type="SAM" id="Phobius"/>
    </source>
</evidence>
<dbReference type="Proteomes" id="UP000729357">
    <property type="component" value="Unassembled WGS sequence"/>
</dbReference>
<dbReference type="PANTHER" id="PTHR43341:SF20">
    <property type="entry name" value="AAT FAMILY AMINO ACID TRANSPORTER"/>
    <property type="match status" value="1"/>
</dbReference>
<evidence type="ECO:0000313" key="9">
    <source>
        <dbReference type="EMBL" id="KAG9990224.1"/>
    </source>
</evidence>